<sequence length="581" mass="62808">MYHHSYILNQVNQISTLLLRTVVIIIGLSQALYAQVTVTFPTSRFVFQRSNANRATIYITGRCPANSTQIQARLSARQGGTSTPWFVLDSAPGNGTFQGAALNITGGWYDLDVKAFNDATEIGAAYVGRVGVGEVFVVSGQSNSWGGSFVQGQALEDRVSMVLQPNAYYNGAGNFEEHELTLNAVAATLGADGQNGMAPAAPVFMWGALGDRLVQRLGVPVMFFGGSHPGSRSTDWFAAASGEQNVGNGYYNRNAPYRALGSTMLHYLKRTGVRAVLWHQGESDNYYRTRDEYVSQIGFVINRTRQQSGYSQLGWVVSRVSYLHASFGAEYVNHETDPNIIEAQNILASQPNNWPGPATDGLIYPDYRVEDAFHVHFGGQDCIRLADIWSQTLSDAFFTSVQPSLPTRPILLTTGYVFPFVTSPGQSVNVPLLSAVPTRTDNTYEVDLVSESGCALATVGSGTGNLIPVTLPSWANGRYRLRVRSTSPAVVGELGELITVNGSGAGVPPGYSPGPLTTLRAGRWDDPTIWSCTRIPDATDAVYINHSVTVPANGLYRAQKVILNAGSKLLYEPNGRLALGQ</sequence>
<reference evidence="3 4" key="1">
    <citation type="submission" date="2019-10" db="EMBL/GenBank/DDBJ databases">
        <title>Rudanella paleaurantiibacter sp. nov., isolated from sludge.</title>
        <authorList>
            <person name="Xu S.Q."/>
        </authorList>
    </citation>
    <scope>NUCLEOTIDE SEQUENCE [LARGE SCALE GENOMIC DNA]</scope>
    <source>
        <strain evidence="3 4">HX-22-17</strain>
    </source>
</reference>
<organism evidence="3 4">
    <name type="scientific">Rudanella paleaurantiibacter</name>
    <dbReference type="NCBI Taxonomy" id="2614655"/>
    <lineage>
        <taxon>Bacteria</taxon>
        <taxon>Pseudomonadati</taxon>
        <taxon>Bacteroidota</taxon>
        <taxon>Cytophagia</taxon>
        <taxon>Cytophagales</taxon>
        <taxon>Cytophagaceae</taxon>
        <taxon>Rudanella</taxon>
    </lineage>
</organism>
<dbReference type="AlphaFoldDB" id="A0A7J5TZS3"/>
<evidence type="ECO:0000256" key="1">
    <source>
        <dbReference type="ARBA" id="ARBA00022801"/>
    </source>
</evidence>
<keyword evidence="1" id="KW-0378">Hydrolase</keyword>
<dbReference type="Pfam" id="PF03629">
    <property type="entry name" value="SASA"/>
    <property type="match status" value="1"/>
</dbReference>
<proteinExistence type="predicted"/>
<evidence type="ECO:0000313" key="3">
    <source>
        <dbReference type="EMBL" id="KAB7730976.1"/>
    </source>
</evidence>
<feature type="domain" description="Sialate O-acetylesterase" evidence="2">
    <location>
        <begin position="134"/>
        <end position="335"/>
    </location>
</feature>
<dbReference type="Proteomes" id="UP000488299">
    <property type="component" value="Unassembled WGS sequence"/>
</dbReference>
<dbReference type="GO" id="GO:0016788">
    <property type="term" value="F:hydrolase activity, acting on ester bonds"/>
    <property type="evidence" value="ECO:0007669"/>
    <property type="project" value="UniProtKB-ARBA"/>
</dbReference>
<evidence type="ECO:0000313" key="4">
    <source>
        <dbReference type="Proteomes" id="UP000488299"/>
    </source>
</evidence>
<keyword evidence="4" id="KW-1185">Reference proteome</keyword>
<dbReference type="InterPro" id="IPR036514">
    <property type="entry name" value="SGNH_hydro_sf"/>
</dbReference>
<gene>
    <name evidence="3" type="ORF">F5984_09095</name>
</gene>
<protein>
    <recommendedName>
        <fullName evidence="2">Sialate O-acetylesterase domain-containing protein</fullName>
    </recommendedName>
</protein>
<dbReference type="SUPFAM" id="SSF52266">
    <property type="entry name" value="SGNH hydrolase"/>
    <property type="match status" value="1"/>
</dbReference>
<dbReference type="EMBL" id="WELI01000003">
    <property type="protein sequence ID" value="KAB7730976.1"/>
    <property type="molecule type" value="Genomic_DNA"/>
</dbReference>
<comment type="caution">
    <text evidence="3">The sequence shown here is derived from an EMBL/GenBank/DDBJ whole genome shotgun (WGS) entry which is preliminary data.</text>
</comment>
<name>A0A7J5TZS3_9BACT</name>
<evidence type="ECO:0000259" key="2">
    <source>
        <dbReference type="Pfam" id="PF03629"/>
    </source>
</evidence>
<dbReference type="Gene3D" id="3.40.50.1110">
    <property type="entry name" value="SGNH hydrolase"/>
    <property type="match status" value="1"/>
</dbReference>
<dbReference type="InterPro" id="IPR005181">
    <property type="entry name" value="SASA"/>
</dbReference>
<accession>A0A7J5TZS3</accession>